<dbReference type="RefSeq" id="WP_394504478.1">
    <property type="nucleotide sequence ID" value="NZ_JBIEIL010000003.1"/>
</dbReference>
<protein>
    <submittedName>
        <fullName evidence="1">Uncharacterized protein</fullName>
    </submittedName>
</protein>
<dbReference type="EMBL" id="JBIEIL010000003">
    <property type="protein sequence ID" value="MFG6204158.1"/>
    <property type="molecule type" value="Genomic_DNA"/>
</dbReference>
<sequence>MNTQSKCQKHKVRMSLKKRKAKLLKVFELRAEMLSLSVRPSANQLRFIEVAVTCGPELEPSGLLAGRRH</sequence>
<gene>
    <name evidence="1" type="ORF">ACGSLL_07275</name>
</gene>
<name>A0ABW7D7X5_9PSED</name>
<reference evidence="1 2" key="1">
    <citation type="submission" date="2024-10" db="EMBL/GenBank/DDBJ databases">
        <title>Whole genome of Pseudomonas sp Strain RB5.</title>
        <authorList>
            <person name="Selami N."/>
        </authorList>
    </citation>
    <scope>NUCLEOTIDE SEQUENCE [LARGE SCALE GENOMIC DNA]</scope>
    <source>
        <strain evidence="1 2">RB5</strain>
    </source>
</reference>
<evidence type="ECO:0000313" key="1">
    <source>
        <dbReference type="EMBL" id="MFG6204158.1"/>
    </source>
</evidence>
<dbReference type="Proteomes" id="UP001605918">
    <property type="component" value="Unassembled WGS sequence"/>
</dbReference>
<proteinExistence type="predicted"/>
<keyword evidence="2" id="KW-1185">Reference proteome</keyword>
<accession>A0ABW7D7X5</accession>
<evidence type="ECO:0000313" key="2">
    <source>
        <dbReference type="Proteomes" id="UP001605918"/>
    </source>
</evidence>
<organism evidence="1 2">
    <name type="scientific">Pseudomonas retamae</name>
    <dbReference type="NCBI Taxonomy" id="702110"/>
    <lineage>
        <taxon>Bacteria</taxon>
        <taxon>Pseudomonadati</taxon>
        <taxon>Pseudomonadota</taxon>
        <taxon>Gammaproteobacteria</taxon>
        <taxon>Pseudomonadales</taxon>
        <taxon>Pseudomonadaceae</taxon>
        <taxon>Pseudomonas</taxon>
    </lineage>
</organism>
<comment type="caution">
    <text evidence="1">The sequence shown here is derived from an EMBL/GenBank/DDBJ whole genome shotgun (WGS) entry which is preliminary data.</text>
</comment>